<evidence type="ECO:0000313" key="3">
    <source>
        <dbReference type="Proteomes" id="UP000002033"/>
    </source>
</evidence>
<feature type="transmembrane region" description="Helical" evidence="1">
    <location>
        <begin position="89"/>
        <end position="109"/>
    </location>
</feature>
<keyword evidence="1" id="KW-1133">Transmembrane helix</keyword>
<feature type="transmembrane region" description="Helical" evidence="1">
    <location>
        <begin position="26"/>
        <end position="45"/>
    </location>
</feature>
<dbReference type="EMBL" id="CP002083">
    <property type="protein sequence ID" value="ADJ22813.1"/>
    <property type="molecule type" value="Genomic_DNA"/>
</dbReference>
<protein>
    <submittedName>
        <fullName evidence="2">Uncharacterized protein</fullName>
    </submittedName>
</protein>
<evidence type="ECO:0000256" key="1">
    <source>
        <dbReference type="SAM" id="Phobius"/>
    </source>
</evidence>
<evidence type="ECO:0000313" key="2">
    <source>
        <dbReference type="EMBL" id="ADJ22813.1"/>
    </source>
</evidence>
<feature type="transmembrane region" description="Helical" evidence="1">
    <location>
        <begin position="144"/>
        <end position="170"/>
    </location>
</feature>
<dbReference type="Proteomes" id="UP000002033">
    <property type="component" value="Chromosome"/>
</dbReference>
<accession>D8JUZ7</accession>
<dbReference type="AlphaFoldDB" id="D8JUZ7"/>
<dbReference type="HOGENOM" id="CLU_1052812_0_0_5"/>
<organism evidence="2 3">
    <name type="scientific">Hyphomicrobium denitrificans (strain ATCC 51888 / DSM 1869 / NCIMB 11706 / TK 0415)</name>
    <dbReference type="NCBI Taxonomy" id="582899"/>
    <lineage>
        <taxon>Bacteria</taxon>
        <taxon>Pseudomonadati</taxon>
        <taxon>Pseudomonadota</taxon>
        <taxon>Alphaproteobacteria</taxon>
        <taxon>Hyphomicrobiales</taxon>
        <taxon>Hyphomicrobiaceae</taxon>
        <taxon>Hyphomicrobium</taxon>
    </lineage>
</organism>
<name>D8JUZ7_HYPDA</name>
<proteinExistence type="predicted"/>
<dbReference type="KEGG" id="hdn:Hden_0999"/>
<keyword evidence="1" id="KW-0472">Membrane</keyword>
<keyword evidence="3" id="KW-1185">Reference proteome</keyword>
<sequence length="285" mass="31994">MIRFAGVGGVAGTAKSGWGTMRKGKGWYAAFAFLFIASFVAIYAATGQDAIGAAARFLSNGVILVRNIIARSAGSFLKLLAQGVGLRRLSRFLAAGASIGLGYAASVVVSDKTVRRAHGWREKVHTAARFARRTWHEAPLLAKIAAVVCLIASQVYLHFFLVVFPIAFLVPAVRKIWVRAADMMFGSWYWKTFGSTHRAIVTGIRSLPFMRVLFDAVRLMRLRYLSAWRIWRYDPRYRDQASQARFVSFIEPWRLLRRGELDRYIGRPLLAGRERQYLIEAEASA</sequence>
<reference evidence="3" key="1">
    <citation type="journal article" date="2011" name="J. Bacteriol.">
        <title>Genome sequences of eight morphologically diverse alphaproteobacteria.</title>
        <authorList>
            <consortium name="US DOE Joint Genome Institute"/>
            <person name="Brown P.J."/>
            <person name="Kysela D.T."/>
            <person name="Buechlein A."/>
            <person name="Hemmerich C."/>
            <person name="Brun Y.V."/>
        </authorList>
    </citation>
    <scope>NUCLEOTIDE SEQUENCE [LARGE SCALE GENOMIC DNA]</scope>
    <source>
        <strain evidence="3">ATCC 51888 / DSM 1869 / NCIB 11706 / TK 0415</strain>
    </source>
</reference>
<gene>
    <name evidence="2" type="ordered locus">Hden_0999</name>
</gene>
<keyword evidence="1" id="KW-0812">Transmembrane</keyword>